<dbReference type="OrthoDB" id="676979at2759"/>
<dbReference type="SMART" id="SM00364">
    <property type="entry name" value="LRR_BAC"/>
    <property type="match status" value="5"/>
</dbReference>
<dbReference type="PRINTS" id="PR00019">
    <property type="entry name" value="LEURICHRPT"/>
</dbReference>
<keyword evidence="2" id="KW-0677">Repeat</keyword>
<dbReference type="InterPro" id="IPR043184">
    <property type="entry name" value="ECM2"/>
</dbReference>
<proteinExistence type="predicted"/>
<dbReference type="Gene3D" id="2.10.70.10">
    <property type="entry name" value="Complement Module, domain 1"/>
    <property type="match status" value="1"/>
</dbReference>
<dbReference type="InterPro" id="IPR003591">
    <property type="entry name" value="Leu-rich_rpt_typical-subtyp"/>
</dbReference>
<dbReference type="InterPro" id="IPR032675">
    <property type="entry name" value="LRR_dom_sf"/>
</dbReference>
<evidence type="ECO:0000259" key="5">
    <source>
        <dbReference type="Pfam" id="PF00093"/>
    </source>
</evidence>
<evidence type="ECO:0000256" key="2">
    <source>
        <dbReference type="ARBA" id="ARBA00022737"/>
    </source>
</evidence>
<dbReference type="GO" id="GO:0010811">
    <property type="term" value="P:positive regulation of cell-substrate adhesion"/>
    <property type="evidence" value="ECO:0007669"/>
    <property type="project" value="TreeGrafter"/>
</dbReference>
<feature type="domain" description="VWFC" evidence="5">
    <location>
        <begin position="55"/>
        <end position="91"/>
    </location>
</feature>
<dbReference type="Pfam" id="PF13855">
    <property type="entry name" value="LRR_8"/>
    <property type="match status" value="4"/>
</dbReference>
<feature type="chain" id="PRO_5034794364" evidence="4">
    <location>
        <begin position="24"/>
        <end position="725"/>
    </location>
</feature>
<keyword evidence="1" id="KW-0433">Leucine-rich repeat</keyword>
<dbReference type="InterPro" id="IPR001611">
    <property type="entry name" value="Leu-rich_rpt"/>
</dbReference>
<feature type="region of interest" description="Disordered" evidence="3">
    <location>
        <begin position="96"/>
        <end position="227"/>
    </location>
</feature>
<dbReference type="PANTHER" id="PTHR46544:SF2">
    <property type="entry name" value="EXTRACELLULAR MATRIX PROTEIN 2-RELATED"/>
    <property type="match status" value="1"/>
</dbReference>
<organism evidence="6 7">
    <name type="scientific">Astyanax mexicanus</name>
    <name type="common">Blind cave fish</name>
    <name type="synonym">Astyanax fasciatus mexicanus</name>
    <dbReference type="NCBI Taxonomy" id="7994"/>
    <lineage>
        <taxon>Eukaryota</taxon>
        <taxon>Metazoa</taxon>
        <taxon>Chordata</taxon>
        <taxon>Craniata</taxon>
        <taxon>Vertebrata</taxon>
        <taxon>Euteleostomi</taxon>
        <taxon>Actinopterygii</taxon>
        <taxon>Neopterygii</taxon>
        <taxon>Teleostei</taxon>
        <taxon>Ostariophysi</taxon>
        <taxon>Characiformes</taxon>
        <taxon>Characoidei</taxon>
        <taxon>Acestrorhamphidae</taxon>
        <taxon>Acestrorhamphinae</taxon>
        <taxon>Astyanax</taxon>
    </lineage>
</organism>
<dbReference type="GO" id="GO:0070052">
    <property type="term" value="F:collagen V binding"/>
    <property type="evidence" value="ECO:0007669"/>
    <property type="project" value="TreeGrafter"/>
</dbReference>
<feature type="signal peptide" evidence="4">
    <location>
        <begin position="1"/>
        <end position="23"/>
    </location>
</feature>
<feature type="region of interest" description="Disordered" evidence="3">
    <location>
        <begin position="294"/>
        <end position="323"/>
    </location>
</feature>
<evidence type="ECO:0000313" key="7">
    <source>
        <dbReference type="Proteomes" id="UP000694621"/>
    </source>
</evidence>
<dbReference type="FunFam" id="3.80.10.10:FF:001007">
    <property type="entry name" value="Si:dkey-32e6.6"/>
    <property type="match status" value="1"/>
</dbReference>
<dbReference type="Gene3D" id="3.80.10.10">
    <property type="entry name" value="Ribonuclease Inhibitor"/>
    <property type="match status" value="4"/>
</dbReference>
<sequence length="725" mass="79904">MSRPIAYLCVWVCVCAVISDADGRRGTRKGEKHKNRFDPAAGYNTPAHPVTSTQCLVNGILLFEGAAWSPDACNVCQCKGGAVSCHAVPCLVTAPPASRPAVKQQKTPSGEKLEKKGKGKNIRQPNGTGKTVPEVHPKVTISQAKTVKLSPAPPKKVPTPKVEVGKPQWGDRKPPVVQSPDLVPGLGVVERRRFDHDDHDDDDHVEDDSDSDDDDDDDVGVFLNTSPNSHIDRLASAHRVPSTDTMASAGRAAPAHRMPSTSILAPAGREAPVHRVPSNSKPAVVPAQKPALLPSQRSFAPPTRQSVVLPPSNPLPVPGGRSVAPGRPAYPQYVHMESLPAGCLLSESLIACGSTGLTHLPLLKDAGVRTLYLADNKISKMPSRSLSGLPNLEWLDLSKNKLDDSSLGLDVFRNLTKLRRLILDGNNLTKVPALPPSLLELKINDNRLSGLTPHSFRGLSQLLTLELEDNHFHDGNVSPLAFRNLGKLIYLRLDDNDFRAIPSSLPTSLQELHLSDNRIEVVHAGLLNKTVHLRVLNLSHNKIREDRIAPRAWFHLRKLESLDLSYNKLVHVPSFLPVGLRQLTLHHNQIERIPGYVFGHLKPGLDSLHLSYNRLREDGVSEVSFHGLYHSLTELLLDHNQLRSIPRGIIQLRALQLLRLNHNYISSVPMNSLCDSMSREDSPLLSVHLQYNLIDRRLIPHTALSCIKTYHSVVLRPQKHEQIYE</sequence>
<accession>A0A8B9H152</accession>
<dbReference type="Proteomes" id="UP000694621">
    <property type="component" value="Unplaced"/>
</dbReference>
<protein>
    <submittedName>
        <fullName evidence="6">Si:dkey-6n6.1</fullName>
    </submittedName>
</protein>
<dbReference type="SUPFAM" id="SSF57603">
    <property type="entry name" value="FnI-like domain"/>
    <property type="match status" value="1"/>
</dbReference>
<dbReference type="PROSITE" id="PS51450">
    <property type="entry name" value="LRR"/>
    <property type="match status" value="4"/>
</dbReference>
<dbReference type="InterPro" id="IPR001007">
    <property type="entry name" value="VWF_dom"/>
</dbReference>
<dbReference type="SMART" id="SM00369">
    <property type="entry name" value="LRR_TYP"/>
    <property type="match status" value="12"/>
</dbReference>
<dbReference type="GO" id="GO:0008201">
    <property type="term" value="F:heparin binding"/>
    <property type="evidence" value="ECO:0007669"/>
    <property type="project" value="TreeGrafter"/>
</dbReference>
<dbReference type="GO" id="GO:0031012">
    <property type="term" value="C:extracellular matrix"/>
    <property type="evidence" value="ECO:0007669"/>
    <property type="project" value="TreeGrafter"/>
</dbReference>
<name>A0A8B9H152_ASTMX</name>
<evidence type="ECO:0000256" key="1">
    <source>
        <dbReference type="ARBA" id="ARBA00022614"/>
    </source>
</evidence>
<dbReference type="Ensembl" id="ENSAMXT00005007720.1">
    <property type="protein sequence ID" value="ENSAMXP00005006820.1"/>
    <property type="gene ID" value="ENSAMXG00005004071.1"/>
</dbReference>
<evidence type="ECO:0000256" key="3">
    <source>
        <dbReference type="SAM" id="MobiDB-lite"/>
    </source>
</evidence>
<dbReference type="GO" id="GO:0030198">
    <property type="term" value="P:extracellular matrix organization"/>
    <property type="evidence" value="ECO:0007669"/>
    <property type="project" value="TreeGrafter"/>
</dbReference>
<dbReference type="FunFam" id="3.80.10.10:FF:000772">
    <property type="entry name" value="Extracellular matrix protein 2"/>
    <property type="match status" value="1"/>
</dbReference>
<reference evidence="6" key="1">
    <citation type="submission" date="2025-08" db="UniProtKB">
        <authorList>
            <consortium name="Ensembl"/>
        </authorList>
    </citation>
    <scope>IDENTIFICATION</scope>
</reference>
<evidence type="ECO:0000313" key="6">
    <source>
        <dbReference type="Ensembl" id="ENSAMXP00005006820.1"/>
    </source>
</evidence>
<evidence type="ECO:0000256" key="4">
    <source>
        <dbReference type="SAM" id="SignalP"/>
    </source>
</evidence>
<dbReference type="AlphaFoldDB" id="A0A8B9H152"/>
<keyword evidence="4" id="KW-0732">Signal</keyword>
<dbReference type="SUPFAM" id="SSF52047">
    <property type="entry name" value="RNI-like"/>
    <property type="match status" value="1"/>
</dbReference>
<dbReference type="Pfam" id="PF00093">
    <property type="entry name" value="VWC"/>
    <property type="match status" value="1"/>
</dbReference>
<dbReference type="PANTHER" id="PTHR46544">
    <property type="entry name" value="EXTRACELLULAR MATRIX PROTEIN 2-RELATED"/>
    <property type="match status" value="1"/>
</dbReference>
<feature type="compositionally biased region" description="Acidic residues" evidence="3">
    <location>
        <begin position="198"/>
        <end position="219"/>
    </location>
</feature>